<dbReference type="PRINTS" id="PR00111">
    <property type="entry name" value="ABHYDROLASE"/>
</dbReference>
<evidence type="ECO:0000259" key="1">
    <source>
        <dbReference type="Pfam" id="PF00561"/>
    </source>
</evidence>
<keyword evidence="2" id="KW-0378">Hydrolase</keyword>
<dbReference type="InterPro" id="IPR029058">
    <property type="entry name" value="AB_hydrolase_fold"/>
</dbReference>
<dbReference type="Pfam" id="PF00561">
    <property type="entry name" value="Abhydrolase_1"/>
    <property type="match status" value="1"/>
</dbReference>
<dbReference type="PANTHER" id="PTHR42886:SF29">
    <property type="entry name" value="PUMMELIG, ISOFORM A"/>
    <property type="match status" value="1"/>
</dbReference>
<name>A0A933SG84_UNCEI</name>
<dbReference type="GO" id="GO:0016787">
    <property type="term" value="F:hydrolase activity"/>
    <property type="evidence" value="ECO:0007669"/>
    <property type="project" value="UniProtKB-KW"/>
</dbReference>
<evidence type="ECO:0000313" key="2">
    <source>
        <dbReference type="EMBL" id="MBI5171120.1"/>
    </source>
</evidence>
<reference evidence="2" key="1">
    <citation type="submission" date="2020-07" db="EMBL/GenBank/DDBJ databases">
        <title>Huge and variable diversity of episymbiotic CPR bacteria and DPANN archaea in groundwater ecosystems.</title>
        <authorList>
            <person name="He C.Y."/>
            <person name="Keren R."/>
            <person name="Whittaker M."/>
            <person name="Farag I.F."/>
            <person name="Doudna J."/>
            <person name="Cate J.H.D."/>
            <person name="Banfield J.F."/>
        </authorList>
    </citation>
    <scope>NUCLEOTIDE SEQUENCE</scope>
    <source>
        <strain evidence="2">NC_groundwater_1813_Pr3_B-0.1um_71_17</strain>
    </source>
</reference>
<dbReference type="Proteomes" id="UP000696931">
    <property type="component" value="Unassembled WGS sequence"/>
</dbReference>
<comment type="caution">
    <text evidence="2">The sequence shown here is derived from an EMBL/GenBank/DDBJ whole genome shotgun (WGS) entry which is preliminary data.</text>
</comment>
<accession>A0A933SG84</accession>
<organism evidence="2 3">
    <name type="scientific">Eiseniibacteriota bacterium</name>
    <dbReference type="NCBI Taxonomy" id="2212470"/>
    <lineage>
        <taxon>Bacteria</taxon>
        <taxon>Candidatus Eiseniibacteriota</taxon>
    </lineage>
</organism>
<protein>
    <submittedName>
        <fullName evidence="2">Alpha/beta hydrolase</fullName>
    </submittedName>
</protein>
<gene>
    <name evidence="2" type="ORF">HZA61_16660</name>
</gene>
<evidence type="ECO:0000313" key="3">
    <source>
        <dbReference type="Proteomes" id="UP000696931"/>
    </source>
</evidence>
<proteinExistence type="predicted"/>
<feature type="domain" description="AB hydrolase-1" evidence="1">
    <location>
        <begin position="52"/>
        <end position="289"/>
    </location>
</feature>
<dbReference type="InterPro" id="IPR000073">
    <property type="entry name" value="AB_hydrolase_1"/>
</dbReference>
<dbReference type="Gene3D" id="3.40.50.1820">
    <property type="entry name" value="alpha/beta hydrolase"/>
    <property type="match status" value="1"/>
</dbReference>
<dbReference type="PANTHER" id="PTHR42886">
    <property type="entry name" value="RE40534P-RELATED"/>
    <property type="match status" value="1"/>
</dbReference>
<sequence length="307" mass="32793">MWRWALVAVPFATSAFASLAYRSAVRRRFPPVGRFVEAGGVRMHVEVTGSGPAVVLVHGAAGVLQDFPTALREELARTHTVIAVDRPGHGHSSHGPRRLDVAGNVRAMRDAVHALGHERVTVIGHSYGAVLALRWALDAPEEVAAVVAVAPATRPYAGHARWGAMPIVWPGIGHAIAWTLVLPLGLVLAHFTRHHAAHPQRAPGGPPGPSRAFPLVAPQFRAFAENVQRVAGDVAEQVARYGDARTPLVVLAGRDDRVTPAAYHAEPMPARWGGPCELRVLESAGHMLLRSHGNEVVAAIARAETLH</sequence>
<dbReference type="EMBL" id="JACRIW010000119">
    <property type="protein sequence ID" value="MBI5171120.1"/>
    <property type="molecule type" value="Genomic_DNA"/>
</dbReference>
<dbReference type="SUPFAM" id="SSF53474">
    <property type="entry name" value="alpha/beta-Hydrolases"/>
    <property type="match status" value="1"/>
</dbReference>
<dbReference type="AlphaFoldDB" id="A0A933SG84"/>